<dbReference type="Pfam" id="PF07730">
    <property type="entry name" value="HisKA_3"/>
    <property type="match status" value="1"/>
</dbReference>
<accession>A0ABU7L812</accession>
<organism evidence="12 13">
    <name type="scientific">Rhodococcus artemisiae</name>
    <dbReference type="NCBI Taxonomy" id="714159"/>
    <lineage>
        <taxon>Bacteria</taxon>
        <taxon>Bacillati</taxon>
        <taxon>Actinomycetota</taxon>
        <taxon>Actinomycetes</taxon>
        <taxon>Mycobacteriales</taxon>
        <taxon>Nocardiaceae</taxon>
        <taxon>Rhodococcus</taxon>
    </lineage>
</organism>
<proteinExistence type="predicted"/>
<evidence type="ECO:0000256" key="1">
    <source>
        <dbReference type="ARBA" id="ARBA00000085"/>
    </source>
</evidence>
<dbReference type="Gene3D" id="1.20.5.1930">
    <property type="match status" value="1"/>
</dbReference>
<dbReference type="PANTHER" id="PTHR24421:SF10">
    <property type="entry name" value="NITRATE_NITRITE SENSOR PROTEIN NARQ"/>
    <property type="match status" value="1"/>
</dbReference>
<evidence type="ECO:0000256" key="4">
    <source>
        <dbReference type="ARBA" id="ARBA00022679"/>
    </source>
</evidence>
<keyword evidence="8" id="KW-0902">Two-component regulatory system</keyword>
<sequence>MMRAGMTAAVKSSAKQGRGRWPTVVAVVVMLILYSVAWPTLQLTHDVSPPLMPLVAGFAVFPFVLVLSRPALGWAVTALAALVIPLAFDRVGDYTYPWQVVHIIVILSLVLAVAIIEEIRVVLVVWIATVLLFFVYLPGDDGWGWMVGLTAIVVFGLLVRWLVISRRQLAHEEEISELERARRAVLEEKARIARDLHDIVAHHMSMVVVQAQSAPYRLTDVSDEVRAEFDSLGATAREALNEVRSLLGVLRSDGYTPENEPQPGVERIGELLAASQRAGVRLNTEITGEPVGVSGGVGLAVYRILQESLTNSARHAPGAAVDVRIRWSPGTVEMAVTNGPRTEAVSAMVPSDRNGGSGIRGMGERAATVGGRLVAHPRPDGGFEVHAVLPTVVAV</sequence>
<keyword evidence="10" id="KW-0812">Transmembrane</keyword>
<feature type="transmembrane region" description="Helical" evidence="10">
    <location>
        <begin position="71"/>
        <end position="88"/>
    </location>
</feature>
<keyword evidence="6 12" id="KW-0418">Kinase</keyword>
<dbReference type="CDD" id="cd16917">
    <property type="entry name" value="HATPase_UhpB-NarQ-NarX-like"/>
    <property type="match status" value="1"/>
</dbReference>
<keyword evidence="5" id="KW-0547">Nucleotide-binding</keyword>
<evidence type="ECO:0000259" key="11">
    <source>
        <dbReference type="Pfam" id="PF07730"/>
    </source>
</evidence>
<feature type="transmembrane region" description="Helical" evidence="10">
    <location>
        <begin position="121"/>
        <end position="137"/>
    </location>
</feature>
<evidence type="ECO:0000313" key="12">
    <source>
        <dbReference type="EMBL" id="MEE2057684.1"/>
    </source>
</evidence>
<dbReference type="InterPro" id="IPR011712">
    <property type="entry name" value="Sig_transdc_His_kin_sub3_dim/P"/>
</dbReference>
<evidence type="ECO:0000256" key="10">
    <source>
        <dbReference type="SAM" id="Phobius"/>
    </source>
</evidence>
<evidence type="ECO:0000256" key="9">
    <source>
        <dbReference type="SAM" id="Coils"/>
    </source>
</evidence>
<keyword evidence="10" id="KW-0472">Membrane</keyword>
<dbReference type="InterPro" id="IPR036890">
    <property type="entry name" value="HATPase_C_sf"/>
</dbReference>
<dbReference type="RefSeq" id="WP_330133096.1">
    <property type="nucleotide sequence ID" value="NZ_JAUTXY010000003.1"/>
</dbReference>
<comment type="caution">
    <text evidence="12">The sequence shown here is derived from an EMBL/GenBank/DDBJ whole genome shotgun (WGS) entry which is preliminary data.</text>
</comment>
<dbReference type="SUPFAM" id="SSF55874">
    <property type="entry name" value="ATPase domain of HSP90 chaperone/DNA topoisomerase II/histidine kinase"/>
    <property type="match status" value="1"/>
</dbReference>
<name>A0ABU7L812_9NOCA</name>
<evidence type="ECO:0000256" key="6">
    <source>
        <dbReference type="ARBA" id="ARBA00022777"/>
    </source>
</evidence>
<protein>
    <recommendedName>
        <fullName evidence="2">histidine kinase</fullName>
        <ecNumber evidence="2">2.7.13.3</ecNumber>
    </recommendedName>
</protein>
<evidence type="ECO:0000256" key="2">
    <source>
        <dbReference type="ARBA" id="ARBA00012438"/>
    </source>
</evidence>
<gene>
    <name evidence="12" type="ORF">Q7514_09105</name>
</gene>
<keyword evidence="9" id="KW-0175">Coiled coil</keyword>
<keyword evidence="7" id="KW-0067">ATP-binding</keyword>
<evidence type="ECO:0000256" key="7">
    <source>
        <dbReference type="ARBA" id="ARBA00022840"/>
    </source>
</evidence>
<feature type="transmembrane region" description="Helical" evidence="10">
    <location>
        <begin position="47"/>
        <end position="66"/>
    </location>
</feature>
<reference evidence="12 13" key="1">
    <citation type="submission" date="2023-07" db="EMBL/GenBank/DDBJ databases">
        <authorList>
            <person name="Girao M."/>
            <person name="Carvalho M.F."/>
        </authorList>
    </citation>
    <scope>NUCLEOTIDE SEQUENCE [LARGE SCALE GENOMIC DNA]</scope>
    <source>
        <strain evidence="12 13">YIM65754</strain>
    </source>
</reference>
<comment type="catalytic activity">
    <reaction evidence="1">
        <text>ATP + protein L-histidine = ADP + protein N-phospho-L-histidine.</text>
        <dbReference type="EC" id="2.7.13.3"/>
    </reaction>
</comment>
<dbReference type="Gene3D" id="3.30.565.10">
    <property type="entry name" value="Histidine kinase-like ATPase, C-terminal domain"/>
    <property type="match status" value="1"/>
</dbReference>
<feature type="transmembrane region" description="Helical" evidence="10">
    <location>
        <begin position="94"/>
        <end position="114"/>
    </location>
</feature>
<keyword evidence="3" id="KW-0597">Phosphoprotein</keyword>
<dbReference type="InterPro" id="IPR050482">
    <property type="entry name" value="Sensor_HK_TwoCompSys"/>
</dbReference>
<keyword evidence="13" id="KW-1185">Reference proteome</keyword>
<dbReference type="EC" id="2.7.13.3" evidence="2"/>
<evidence type="ECO:0000313" key="13">
    <source>
        <dbReference type="Proteomes" id="UP001336020"/>
    </source>
</evidence>
<evidence type="ECO:0000256" key="5">
    <source>
        <dbReference type="ARBA" id="ARBA00022741"/>
    </source>
</evidence>
<evidence type="ECO:0000256" key="3">
    <source>
        <dbReference type="ARBA" id="ARBA00022553"/>
    </source>
</evidence>
<keyword evidence="10" id="KW-1133">Transmembrane helix</keyword>
<dbReference type="Proteomes" id="UP001336020">
    <property type="component" value="Unassembled WGS sequence"/>
</dbReference>
<dbReference type="PANTHER" id="PTHR24421">
    <property type="entry name" value="NITRATE/NITRITE SENSOR PROTEIN NARX-RELATED"/>
    <property type="match status" value="1"/>
</dbReference>
<dbReference type="GO" id="GO:0016301">
    <property type="term" value="F:kinase activity"/>
    <property type="evidence" value="ECO:0007669"/>
    <property type="project" value="UniProtKB-KW"/>
</dbReference>
<keyword evidence="4" id="KW-0808">Transferase</keyword>
<feature type="coiled-coil region" evidence="9">
    <location>
        <begin position="168"/>
        <end position="195"/>
    </location>
</feature>
<dbReference type="EMBL" id="JAUTXY010000003">
    <property type="protein sequence ID" value="MEE2057684.1"/>
    <property type="molecule type" value="Genomic_DNA"/>
</dbReference>
<feature type="transmembrane region" description="Helical" evidence="10">
    <location>
        <begin position="143"/>
        <end position="163"/>
    </location>
</feature>
<feature type="transmembrane region" description="Helical" evidence="10">
    <location>
        <begin position="21"/>
        <end position="41"/>
    </location>
</feature>
<feature type="domain" description="Signal transduction histidine kinase subgroup 3 dimerisation and phosphoacceptor" evidence="11">
    <location>
        <begin position="188"/>
        <end position="253"/>
    </location>
</feature>
<evidence type="ECO:0000256" key="8">
    <source>
        <dbReference type="ARBA" id="ARBA00023012"/>
    </source>
</evidence>